<dbReference type="Gene3D" id="1.20.120.530">
    <property type="entry name" value="GntR ligand-binding domain-like"/>
    <property type="match status" value="1"/>
</dbReference>
<dbReference type="Proteomes" id="UP000187185">
    <property type="component" value="Chromosome"/>
</dbReference>
<keyword evidence="2" id="KW-0238">DNA-binding</keyword>
<dbReference type="OrthoDB" id="3567645at2"/>
<dbReference type="InterPro" id="IPR036390">
    <property type="entry name" value="WH_DNA-bd_sf"/>
</dbReference>
<gene>
    <name evidence="5" type="ORF">BOH66_05065</name>
</gene>
<dbReference type="InterPro" id="IPR008920">
    <property type="entry name" value="TF_FadR/GntR_C"/>
</dbReference>
<keyword evidence="3" id="KW-0804">Transcription</keyword>
<dbReference type="EMBL" id="CP018762">
    <property type="protein sequence ID" value="APZ33704.1"/>
    <property type="molecule type" value="Genomic_DNA"/>
</dbReference>
<dbReference type="SMART" id="SM00895">
    <property type="entry name" value="FCD"/>
    <property type="match status" value="1"/>
</dbReference>
<dbReference type="Pfam" id="PF07729">
    <property type="entry name" value="FCD"/>
    <property type="match status" value="1"/>
</dbReference>
<dbReference type="SUPFAM" id="SSF48008">
    <property type="entry name" value="GntR ligand-binding domain-like"/>
    <property type="match status" value="1"/>
</dbReference>
<dbReference type="RefSeq" id="WP_076689907.1">
    <property type="nucleotide sequence ID" value="NZ_CP018762.1"/>
</dbReference>
<dbReference type="Pfam" id="PF00392">
    <property type="entry name" value="GntR"/>
    <property type="match status" value="1"/>
</dbReference>
<evidence type="ECO:0000313" key="6">
    <source>
        <dbReference type="Proteomes" id="UP000187185"/>
    </source>
</evidence>
<dbReference type="InterPro" id="IPR011711">
    <property type="entry name" value="GntR_C"/>
</dbReference>
<dbReference type="GO" id="GO:0003677">
    <property type="term" value="F:DNA binding"/>
    <property type="evidence" value="ECO:0007669"/>
    <property type="project" value="UniProtKB-KW"/>
</dbReference>
<name>A0A1P8U6H5_9MICO</name>
<dbReference type="AlphaFoldDB" id="A0A1P8U6H5"/>
<dbReference type="PROSITE" id="PS50949">
    <property type="entry name" value="HTH_GNTR"/>
    <property type="match status" value="1"/>
</dbReference>
<sequence length="240" mass="25495">MSDTTPARAWRVVLEKIEADLLSGALGPGDRLPPERELAATLGVGRSSVREALRVLEVMGLIRTATGSGPTAGAIVTATPHGGLAQLLRLQVAAHGFPIPDVYETRLLLEEWAVAHLAGLEAADLSDARATLTAMDAEALTSEEFLALDAQFHLRLTDAAGNIVVAATMAGLRPTIESYIRAGIERIADWDATTQRLRHEHGDILHAIEEGDAERARSLVRAHITGYYADAGMPAPNTGS</sequence>
<dbReference type="Gene3D" id="1.10.10.10">
    <property type="entry name" value="Winged helix-like DNA-binding domain superfamily/Winged helix DNA-binding domain"/>
    <property type="match status" value="1"/>
</dbReference>
<dbReference type="GO" id="GO:0003700">
    <property type="term" value="F:DNA-binding transcription factor activity"/>
    <property type="evidence" value="ECO:0007669"/>
    <property type="project" value="InterPro"/>
</dbReference>
<accession>A0A1P8U6H5</accession>
<dbReference type="PRINTS" id="PR00035">
    <property type="entry name" value="HTHGNTR"/>
</dbReference>
<protein>
    <submittedName>
        <fullName evidence="5">GntR family transcriptional regulator</fullName>
    </submittedName>
</protein>
<dbReference type="PANTHER" id="PTHR43537">
    <property type="entry name" value="TRANSCRIPTIONAL REGULATOR, GNTR FAMILY"/>
    <property type="match status" value="1"/>
</dbReference>
<dbReference type="STRING" id="36805.BOH66_05065"/>
<evidence type="ECO:0000256" key="1">
    <source>
        <dbReference type="ARBA" id="ARBA00023015"/>
    </source>
</evidence>
<evidence type="ECO:0000313" key="5">
    <source>
        <dbReference type="EMBL" id="APZ33704.1"/>
    </source>
</evidence>
<organism evidence="5 6">
    <name type="scientific">Microbacterium aurum</name>
    <dbReference type="NCBI Taxonomy" id="36805"/>
    <lineage>
        <taxon>Bacteria</taxon>
        <taxon>Bacillati</taxon>
        <taxon>Actinomycetota</taxon>
        <taxon>Actinomycetes</taxon>
        <taxon>Micrococcales</taxon>
        <taxon>Microbacteriaceae</taxon>
        <taxon>Microbacterium</taxon>
    </lineage>
</organism>
<proteinExistence type="predicted"/>
<reference evidence="5 6" key="1">
    <citation type="submission" date="2016-12" db="EMBL/GenBank/DDBJ databases">
        <title>Complete genome sequence of Microbacterium aurum KACC 15219.</title>
        <authorList>
            <person name="Jung Y."/>
            <person name="Shin J.-H."/>
            <person name="Lee Y.-J."/>
            <person name="Yi H."/>
            <person name="Bahn Y.-S."/>
            <person name="Kim J.F."/>
            <person name="Lee D.-W."/>
        </authorList>
    </citation>
    <scope>NUCLEOTIDE SEQUENCE [LARGE SCALE GENOMIC DNA]</scope>
    <source>
        <strain evidence="5 6">KACC 15219</strain>
    </source>
</reference>
<dbReference type="PANTHER" id="PTHR43537:SF24">
    <property type="entry name" value="GLUCONATE OPERON TRANSCRIPTIONAL REPRESSOR"/>
    <property type="match status" value="1"/>
</dbReference>
<evidence type="ECO:0000256" key="3">
    <source>
        <dbReference type="ARBA" id="ARBA00023163"/>
    </source>
</evidence>
<keyword evidence="6" id="KW-1185">Reference proteome</keyword>
<dbReference type="KEGG" id="maur:BOH66_05065"/>
<feature type="domain" description="HTH gntR-type" evidence="4">
    <location>
        <begin position="7"/>
        <end position="79"/>
    </location>
</feature>
<dbReference type="SMART" id="SM00345">
    <property type="entry name" value="HTH_GNTR"/>
    <property type="match status" value="1"/>
</dbReference>
<dbReference type="InterPro" id="IPR000524">
    <property type="entry name" value="Tscrpt_reg_HTH_GntR"/>
</dbReference>
<dbReference type="CDD" id="cd07377">
    <property type="entry name" value="WHTH_GntR"/>
    <property type="match status" value="1"/>
</dbReference>
<evidence type="ECO:0000259" key="4">
    <source>
        <dbReference type="PROSITE" id="PS50949"/>
    </source>
</evidence>
<dbReference type="InterPro" id="IPR036388">
    <property type="entry name" value="WH-like_DNA-bd_sf"/>
</dbReference>
<dbReference type="SUPFAM" id="SSF46785">
    <property type="entry name" value="Winged helix' DNA-binding domain"/>
    <property type="match status" value="1"/>
</dbReference>
<keyword evidence="1" id="KW-0805">Transcription regulation</keyword>
<evidence type="ECO:0000256" key="2">
    <source>
        <dbReference type="ARBA" id="ARBA00023125"/>
    </source>
</evidence>